<accession>A0A084WU73</accession>
<proteinExistence type="predicted"/>
<dbReference type="AlphaFoldDB" id="A0A084WU73"/>
<protein>
    <submittedName>
        <fullName evidence="1 2">Endothiapepsin</fullName>
    </submittedName>
</protein>
<dbReference type="Proteomes" id="UP000030765">
    <property type="component" value="Unassembled WGS sequence"/>
</dbReference>
<evidence type="ECO:0000313" key="1">
    <source>
        <dbReference type="EMBL" id="KFB53767.1"/>
    </source>
</evidence>
<reference evidence="1 3" key="1">
    <citation type="journal article" date="2014" name="BMC Genomics">
        <title>Genome sequence of Anopheles sinensis provides insight into genetics basis of mosquito competence for malaria parasites.</title>
        <authorList>
            <person name="Zhou D."/>
            <person name="Zhang D."/>
            <person name="Ding G."/>
            <person name="Shi L."/>
            <person name="Hou Q."/>
            <person name="Ye Y."/>
            <person name="Xu Y."/>
            <person name="Zhou H."/>
            <person name="Xiong C."/>
            <person name="Li S."/>
            <person name="Yu J."/>
            <person name="Hong S."/>
            <person name="Yu X."/>
            <person name="Zou P."/>
            <person name="Chen C."/>
            <person name="Chang X."/>
            <person name="Wang W."/>
            <person name="Lv Y."/>
            <person name="Sun Y."/>
            <person name="Ma L."/>
            <person name="Shen B."/>
            <person name="Zhu C."/>
        </authorList>
    </citation>
    <scope>NUCLEOTIDE SEQUENCE [LARGE SCALE GENOMIC DNA]</scope>
</reference>
<keyword evidence="3" id="KW-1185">Reference proteome</keyword>
<dbReference type="VEuPathDB" id="VectorBase:ASIC022149"/>
<dbReference type="EMBL" id="KE525421">
    <property type="protein sequence ID" value="KFB53767.1"/>
    <property type="molecule type" value="Genomic_DNA"/>
</dbReference>
<gene>
    <name evidence="1" type="ORF">ZHAS_00022149</name>
</gene>
<dbReference type="EnsemblMetazoa" id="ASIC022149-RA">
    <property type="protein sequence ID" value="ASIC022149-PA"/>
    <property type="gene ID" value="ASIC022149"/>
</dbReference>
<dbReference type="EMBL" id="ATLV01027003">
    <property type="status" value="NOT_ANNOTATED_CDS"/>
    <property type="molecule type" value="Genomic_DNA"/>
</dbReference>
<evidence type="ECO:0000313" key="2">
    <source>
        <dbReference type="EnsemblMetazoa" id="ASIC022149-PA"/>
    </source>
</evidence>
<organism evidence="1">
    <name type="scientific">Anopheles sinensis</name>
    <name type="common">Mosquito</name>
    <dbReference type="NCBI Taxonomy" id="74873"/>
    <lineage>
        <taxon>Eukaryota</taxon>
        <taxon>Metazoa</taxon>
        <taxon>Ecdysozoa</taxon>
        <taxon>Arthropoda</taxon>
        <taxon>Hexapoda</taxon>
        <taxon>Insecta</taxon>
        <taxon>Pterygota</taxon>
        <taxon>Neoptera</taxon>
        <taxon>Endopterygota</taxon>
        <taxon>Diptera</taxon>
        <taxon>Nematocera</taxon>
        <taxon>Culicoidea</taxon>
        <taxon>Culicidae</taxon>
        <taxon>Anophelinae</taxon>
        <taxon>Anopheles</taxon>
    </lineage>
</organism>
<name>A0A084WU73_ANOSI</name>
<reference evidence="2" key="2">
    <citation type="submission" date="2020-05" db="UniProtKB">
        <authorList>
            <consortium name="EnsemblMetazoa"/>
        </authorList>
    </citation>
    <scope>IDENTIFICATION</scope>
</reference>
<evidence type="ECO:0000313" key="3">
    <source>
        <dbReference type="Proteomes" id="UP000030765"/>
    </source>
</evidence>
<sequence length="74" mass="8093">MAFSGSVKCIKPWGALEAGVPRKMEPIFFPLEIYNTVGVDCACPNQQHLSRLDFAGFGVEKVGLQQQQQQQGAP</sequence>